<accession>A0A2G8RM67</accession>
<comment type="caution">
    <text evidence="11">The sequence shown here is derived from an EMBL/GenBank/DDBJ whole genome shotgun (WGS) entry which is preliminary data.</text>
</comment>
<keyword evidence="12" id="KW-1185">Reference proteome</keyword>
<keyword evidence="3" id="KW-0862">Zinc</keyword>
<evidence type="ECO:0000256" key="5">
    <source>
        <dbReference type="ARBA" id="ARBA00023186"/>
    </source>
</evidence>
<dbReference type="GO" id="GO:0005525">
    <property type="term" value="F:GTP binding"/>
    <property type="evidence" value="ECO:0007669"/>
    <property type="project" value="UniProtKB-KW"/>
</dbReference>
<evidence type="ECO:0000313" key="11">
    <source>
        <dbReference type="EMBL" id="PIL22603.1"/>
    </source>
</evidence>
<evidence type="ECO:0000259" key="9">
    <source>
        <dbReference type="Pfam" id="PF02492"/>
    </source>
</evidence>
<evidence type="ECO:0000256" key="8">
    <source>
        <dbReference type="SAM" id="MobiDB-lite"/>
    </source>
</evidence>
<dbReference type="Pfam" id="PF02492">
    <property type="entry name" value="cobW"/>
    <property type="match status" value="1"/>
</dbReference>
<protein>
    <submittedName>
        <fullName evidence="11">Transporter</fullName>
    </submittedName>
</protein>
<dbReference type="InterPro" id="IPR036627">
    <property type="entry name" value="CobW-likC_sf"/>
</dbReference>
<evidence type="ECO:0000256" key="1">
    <source>
        <dbReference type="ARBA" id="ARBA00022741"/>
    </source>
</evidence>
<gene>
    <name evidence="11" type="ORF">GSI_15293</name>
</gene>
<dbReference type="AlphaFoldDB" id="A0A2G8RM67"/>
<organism evidence="11 12">
    <name type="scientific">Ganoderma sinense ZZ0214-1</name>
    <dbReference type="NCBI Taxonomy" id="1077348"/>
    <lineage>
        <taxon>Eukaryota</taxon>
        <taxon>Fungi</taxon>
        <taxon>Dikarya</taxon>
        <taxon>Basidiomycota</taxon>
        <taxon>Agaricomycotina</taxon>
        <taxon>Agaricomycetes</taxon>
        <taxon>Polyporales</taxon>
        <taxon>Polyporaceae</taxon>
        <taxon>Ganoderma</taxon>
    </lineage>
</organism>
<evidence type="ECO:0000256" key="4">
    <source>
        <dbReference type="ARBA" id="ARBA00023134"/>
    </source>
</evidence>
<dbReference type="Proteomes" id="UP000230002">
    <property type="component" value="Unassembled WGS sequence"/>
</dbReference>
<sequence>MDDLDDIPVLVEAAPTSPEDAPEGLSIPNPCLSLGNATGSGQDPHTVPLTIICGFLGAGKSTLIRRILTERHGYRIAVIMNEFGDTADIEAKTINVSSPDDPGQQSEEFLELANGCLCCSIKDTGIAAIEKLMKRKGAFDHILLETTGLADPGPIASMFWQNEEFSQGLGREIHLDGVVCVVDAVFGRQQMEEDHAADGIGESLRQIAGADVILLNKIDLVPSSEADATEEVIRGVNPAASIHRTIRGEIDLKHIMGVDAYASRQILDVSGLVKSLPREHEHDHDHDHDHHDHHHAKPPTHYELRGISSLQIDCPKLSSEQMDLLDEWIRNLLWEKQLLGRPAGEHSGIEVLRCKGLFVTTAGELHVLQGVRSMYEIAKVEDEELGLPDTGKLVFIGKGLHEPVRASLQQQLKIV</sequence>
<dbReference type="InterPro" id="IPR011629">
    <property type="entry name" value="CobW-like_C"/>
</dbReference>
<dbReference type="PANTHER" id="PTHR13748:SF31">
    <property type="entry name" value="ZINC-REGULATED GTPASE METALLOPROTEIN ACTIVATOR 1A-RELATED"/>
    <property type="match status" value="1"/>
</dbReference>
<evidence type="ECO:0000256" key="7">
    <source>
        <dbReference type="ARBA" id="ARBA00049117"/>
    </source>
</evidence>
<keyword evidence="5" id="KW-0143">Chaperone</keyword>
<dbReference type="GO" id="GO:0005737">
    <property type="term" value="C:cytoplasm"/>
    <property type="evidence" value="ECO:0007669"/>
    <property type="project" value="TreeGrafter"/>
</dbReference>
<feature type="domain" description="CobW C-terminal" evidence="10">
    <location>
        <begin position="346"/>
        <end position="412"/>
    </location>
</feature>
<proteinExistence type="inferred from homology"/>
<dbReference type="SUPFAM" id="SSF52540">
    <property type="entry name" value="P-loop containing nucleoside triphosphate hydrolases"/>
    <property type="match status" value="1"/>
</dbReference>
<keyword evidence="4" id="KW-0342">GTP-binding</keyword>
<dbReference type="GO" id="GO:0016787">
    <property type="term" value="F:hydrolase activity"/>
    <property type="evidence" value="ECO:0007669"/>
    <property type="project" value="UniProtKB-KW"/>
</dbReference>
<reference evidence="11 12" key="1">
    <citation type="journal article" date="2015" name="Sci. Rep.">
        <title>Chromosome-level genome map provides insights into diverse defense mechanisms in the medicinal fungus Ganoderma sinense.</title>
        <authorList>
            <person name="Zhu Y."/>
            <person name="Xu J."/>
            <person name="Sun C."/>
            <person name="Zhou S."/>
            <person name="Xu H."/>
            <person name="Nelson D.R."/>
            <person name="Qian J."/>
            <person name="Song J."/>
            <person name="Luo H."/>
            <person name="Xiang L."/>
            <person name="Li Y."/>
            <person name="Xu Z."/>
            <person name="Ji A."/>
            <person name="Wang L."/>
            <person name="Lu S."/>
            <person name="Hayward A."/>
            <person name="Sun W."/>
            <person name="Li X."/>
            <person name="Schwartz D.C."/>
            <person name="Wang Y."/>
            <person name="Chen S."/>
        </authorList>
    </citation>
    <scope>NUCLEOTIDE SEQUENCE [LARGE SCALE GENOMIC DNA]</scope>
    <source>
        <strain evidence="11 12">ZZ0214-1</strain>
    </source>
</reference>
<dbReference type="PANTHER" id="PTHR13748">
    <property type="entry name" value="COBW-RELATED"/>
    <property type="match status" value="1"/>
</dbReference>
<dbReference type="STRING" id="1077348.A0A2G8RM67"/>
<comment type="similarity">
    <text evidence="6">Belongs to the SIMIBI class G3E GTPase family. ZNG1 subfamily.</text>
</comment>
<dbReference type="Gene3D" id="3.40.50.300">
    <property type="entry name" value="P-loop containing nucleotide triphosphate hydrolases"/>
    <property type="match status" value="1"/>
</dbReference>
<dbReference type="Pfam" id="PF07683">
    <property type="entry name" value="CobW_C"/>
    <property type="match status" value="1"/>
</dbReference>
<feature type="compositionally biased region" description="Basic and acidic residues" evidence="8">
    <location>
        <begin position="277"/>
        <end position="290"/>
    </location>
</feature>
<name>A0A2G8RM67_9APHY</name>
<dbReference type="Gene3D" id="3.30.1220.10">
    <property type="entry name" value="CobW-like, C-terminal domain"/>
    <property type="match status" value="1"/>
</dbReference>
<evidence type="ECO:0000259" key="10">
    <source>
        <dbReference type="Pfam" id="PF07683"/>
    </source>
</evidence>
<dbReference type="InterPro" id="IPR051316">
    <property type="entry name" value="Zinc-reg_GTPase_activator"/>
</dbReference>
<keyword evidence="2" id="KW-0378">Hydrolase</keyword>
<dbReference type="OrthoDB" id="258627at2759"/>
<comment type="catalytic activity">
    <reaction evidence="7">
        <text>GTP + H2O = GDP + phosphate + H(+)</text>
        <dbReference type="Rhea" id="RHEA:19669"/>
        <dbReference type="ChEBI" id="CHEBI:15377"/>
        <dbReference type="ChEBI" id="CHEBI:15378"/>
        <dbReference type="ChEBI" id="CHEBI:37565"/>
        <dbReference type="ChEBI" id="CHEBI:43474"/>
        <dbReference type="ChEBI" id="CHEBI:58189"/>
    </reaction>
    <physiologicalReaction direction="left-to-right" evidence="7">
        <dbReference type="Rhea" id="RHEA:19670"/>
    </physiologicalReaction>
</comment>
<feature type="region of interest" description="Disordered" evidence="8">
    <location>
        <begin position="277"/>
        <end position="300"/>
    </location>
</feature>
<keyword evidence="1" id="KW-0547">Nucleotide-binding</keyword>
<evidence type="ECO:0000256" key="6">
    <source>
        <dbReference type="ARBA" id="ARBA00034320"/>
    </source>
</evidence>
<dbReference type="EMBL" id="AYKW01000069">
    <property type="protein sequence ID" value="PIL22603.1"/>
    <property type="molecule type" value="Genomic_DNA"/>
</dbReference>
<dbReference type="SUPFAM" id="SSF90002">
    <property type="entry name" value="Hypothetical protein YjiA, C-terminal domain"/>
    <property type="match status" value="1"/>
</dbReference>
<dbReference type="InterPro" id="IPR027417">
    <property type="entry name" value="P-loop_NTPase"/>
</dbReference>
<feature type="domain" description="CobW/HypB/UreG nucleotide-binding" evidence="9">
    <location>
        <begin position="48"/>
        <end position="243"/>
    </location>
</feature>
<evidence type="ECO:0000256" key="3">
    <source>
        <dbReference type="ARBA" id="ARBA00022833"/>
    </source>
</evidence>
<dbReference type="InterPro" id="IPR003495">
    <property type="entry name" value="CobW/HypB/UreG_nucleotide-bd"/>
</dbReference>
<evidence type="ECO:0000256" key="2">
    <source>
        <dbReference type="ARBA" id="ARBA00022801"/>
    </source>
</evidence>
<evidence type="ECO:0000313" key="12">
    <source>
        <dbReference type="Proteomes" id="UP000230002"/>
    </source>
</evidence>
<dbReference type="CDD" id="cd03112">
    <property type="entry name" value="CobW-like"/>
    <property type="match status" value="1"/>
</dbReference>